<dbReference type="RefSeq" id="WP_123170508.1">
    <property type="nucleotide sequence ID" value="NZ_QKOD01000022.1"/>
</dbReference>
<dbReference type="Pfam" id="PF06666">
    <property type="entry name" value="DUF1173"/>
    <property type="match status" value="1"/>
</dbReference>
<proteinExistence type="predicted"/>
<comment type="caution">
    <text evidence="2">The sequence shown here is derived from an EMBL/GenBank/DDBJ whole genome shotgun (WGS) entry which is preliminary data.</text>
</comment>
<dbReference type="InterPro" id="IPR009553">
    <property type="entry name" value="DUF1173"/>
</dbReference>
<dbReference type="EMBL" id="QKOD01000022">
    <property type="protein sequence ID" value="RNJ41263.1"/>
    <property type="molecule type" value="Genomic_DNA"/>
</dbReference>
<reference evidence="2 3" key="1">
    <citation type="journal article" date="2018" name="Mol. Plant Microbe Interact.">
        <title>Taxonomically Different Co-Microsymbionts of a Relict Legume, Oxytropis popoviana, Have Complementary Sets of Symbiotic Genes and Together Increase the Efficiency of Plant Nodulation.</title>
        <authorList>
            <person name="Safronova V."/>
            <person name="Belimov A."/>
            <person name="Sazanova A."/>
            <person name="Chirak E."/>
            <person name="Verkhozina A."/>
            <person name="Kuznetsova I."/>
            <person name="Andronov E."/>
            <person name="Puhalsky J."/>
            <person name="Tikhonovich I."/>
        </authorList>
    </citation>
    <scope>NUCLEOTIDE SEQUENCE [LARGE SCALE GENOMIC DNA]</scope>
    <source>
        <strain evidence="2 3">Opo-235</strain>
    </source>
</reference>
<organism evidence="2 3">
    <name type="scientific">Mesorhizobium japonicum</name>
    <dbReference type="NCBI Taxonomy" id="2066070"/>
    <lineage>
        <taxon>Bacteria</taxon>
        <taxon>Pseudomonadati</taxon>
        <taxon>Pseudomonadota</taxon>
        <taxon>Alphaproteobacteria</taxon>
        <taxon>Hyphomicrobiales</taxon>
        <taxon>Phyllobacteriaceae</taxon>
        <taxon>Mesorhizobium</taxon>
    </lineage>
</organism>
<gene>
    <name evidence="2" type="ORF">DNR46_34995</name>
</gene>
<evidence type="ECO:0000313" key="2">
    <source>
        <dbReference type="EMBL" id="RNJ41263.1"/>
    </source>
</evidence>
<dbReference type="Proteomes" id="UP000275436">
    <property type="component" value="Unassembled WGS sequence"/>
</dbReference>
<evidence type="ECO:0000313" key="3">
    <source>
        <dbReference type="Proteomes" id="UP000275436"/>
    </source>
</evidence>
<protein>
    <submittedName>
        <fullName evidence="2">DUF1173 domain-containing protein</fullName>
    </submittedName>
</protein>
<accession>A0A3M9WZZ2</accession>
<evidence type="ECO:0000256" key="1">
    <source>
        <dbReference type="SAM" id="MobiDB-lite"/>
    </source>
</evidence>
<feature type="region of interest" description="Disordered" evidence="1">
    <location>
        <begin position="387"/>
        <end position="412"/>
    </location>
</feature>
<dbReference type="AlphaFoldDB" id="A0A3M9WZZ2"/>
<name>A0A3M9WZZ2_9HYPH</name>
<sequence length="412" mass="46043">MSDFAILGRTVGPQHPEIQTLLRQARDKQARVLCLCRHPGVPMYIAAVGEELIVKRMPNTGKDHAVDCDRYELPLALSGKAEVLGQAIIEDPASEAARLKLAFALTQGKARQGSSGEGTSHHTVKADPKKLTLRGLLDYLWEEAELTLMAPGFVGKRNWGLVRKFLWGAADAKSSQRFQLRELLFMPAMYSPEHKDRLAADRERAFAAAAKAKHKKIVIGIVKSLDPARFGGKLSIKHMPDAPLFLDEKMFKAVPKRFAAAFDLWRLHENSHLITIATVMQMPSGLLSIDEIGFMNVTENWIPFQHNDEKELIEVLTGEHRRFVKTLRYNVLPAVPMAFGLLTDVDQQGTALFVVPHDAKEAVRAEFDHLISSCELETWRWDASAPRPALPGKQQRLSAAPGRQALEYRPNN</sequence>